<dbReference type="OrthoDB" id="1430461at2759"/>
<feature type="non-terminal residue" evidence="4">
    <location>
        <position position="1"/>
    </location>
</feature>
<dbReference type="EMBL" id="QJKJ01010412">
    <property type="protein sequence ID" value="RDX73793.1"/>
    <property type="molecule type" value="Genomic_DNA"/>
</dbReference>
<dbReference type="Gene3D" id="3.30.420.10">
    <property type="entry name" value="Ribonuclease H-like superfamily/Ribonuclease H"/>
    <property type="match status" value="1"/>
</dbReference>
<dbReference type="SUPFAM" id="SSF56672">
    <property type="entry name" value="DNA/RNA polymerases"/>
    <property type="match status" value="1"/>
</dbReference>
<keyword evidence="1" id="KW-0479">Metal-binding</keyword>
<dbReference type="GO" id="GO:0003676">
    <property type="term" value="F:nucleic acid binding"/>
    <property type="evidence" value="ECO:0007669"/>
    <property type="project" value="InterPro"/>
</dbReference>
<reference evidence="4" key="1">
    <citation type="submission" date="2018-05" db="EMBL/GenBank/DDBJ databases">
        <title>Draft genome of Mucuna pruriens seed.</title>
        <authorList>
            <person name="Nnadi N.E."/>
            <person name="Vos R."/>
            <person name="Hasami M.H."/>
            <person name="Devisetty U.K."/>
            <person name="Aguiy J.C."/>
        </authorList>
    </citation>
    <scope>NUCLEOTIDE SEQUENCE [LARGE SCALE GENOMIC DNA]</scope>
    <source>
        <strain evidence="4">JCA_2017</strain>
    </source>
</reference>
<dbReference type="InterPro" id="IPR001584">
    <property type="entry name" value="Integrase_cat-core"/>
</dbReference>
<dbReference type="InterPro" id="IPR036397">
    <property type="entry name" value="RNaseH_sf"/>
</dbReference>
<evidence type="ECO:0000313" key="4">
    <source>
        <dbReference type="EMBL" id="RDX73793.1"/>
    </source>
</evidence>
<dbReference type="STRING" id="157652.A0A371F6K0"/>
<dbReference type="PANTHER" id="PTHR42648:SF28">
    <property type="entry name" value="TRANSPOSON-ENCODED PROTEIN WITH RIBONUCLEASE H-LIKE AND RETROVIRUS ZINC FINGER-LIKE DOMAINS"/>
    <property type="match status" value="1"/>
</dbReference>
<keyword evidence="2" id="KW-0378">Hydrolase</keyword>
<dbReference type="GO" id="GO:0016787">
    <property type="term" value="F:hydrolase activity"/>
    <property type="evidence" value="ECO:0007669"/>
    <property type="project" value="UniProtKB-KW"/>
</dbReference>
<dbReference type="PROSITE" id="PS50994">
    <property type="entry name" value="INTEGRASE"/>
    <property type="match status" value="1"/>
</dbReference>
<name>A0A371F6K0_MUCPR</name>
<sequence>MGVQLWLKGVKHASDVHFNLISVHMLDDGSYDNHFGYGKWKLTKGNLVVARGEKISKLYWTKALVTKDNVSVMDMKASLWHQRLSHINEKWLNCLAKKDVLPGLKNAELEKYSHCMASKQTRVSFKKLPPSRKSELLELVRYDVCRPLKVKSFSGALYFVTFIGDCSRKLWVYTLKTKDQVLENIVDSLMYIAQGIKHEKTLPKTPQLNGLAERMNRTLIEKVRCMLSKAKLPRYFSGETLYIAIHVINLSPIVALNIEVPNKIWFGKDVKYDHLRVFNCKTFVHVPKDERSKLYINTRHCIFIGYGQDKYGYRLYDPVEKKLVKSRNVQFMEDQTIEINKVKKATPKKDNSLSEIDQVWMHVHDLDTTKNNVKNGEQHDYQLGDVFYVPLDNDAEEERRCYKMRIWVMLPNHLLFNSRSLIGRDNHLQDGEEPECYQEVTKSEERQKWLDVMQDELNSLHDFHTYELVKLPKGKKVLENRWIYKVKQESNSASPRKGVDFNEIFSPVVKMSSIRIVLSLTTIFYLEVEQMDVKTTFLHGDLEEEIYMKQPDSFQFSGKEDYVCRVRKSLYGLKASSKIVQAYKKTISNHYVFVRKFFDDDFIILLYVDDMLIVRKNIFRIDRLKKQLSKSFAMKDMRATK</sequence>
<dbReference type="InterPro" id="IPR013103">
    <property type="entry name" value="RVT_2"/>
</dbReference>
<dbReference type="InterPro" id="IPR012337">
    <property type="entry name" value="RNaseH-like_sf"/>
</dbReference>
<dbReference type="AlphaFoldDB" id="A0A371F6K0"/>
<protein>
    <recommendedName>
        <fullName evidence="3">Integrase catalytic domain-containing protein</fullName>
    </recommendedName>
</protein>
<comment type="caution">
    <text evidence="4">The sequence shown here is derived from an EMBL/GenBank/DDBJ whole genome shotgun (WGS) entry which is preliminary data.</text>
</comment>
<keyword evidence="5" id="KW-1185">Reference proteome</keyword>
<evidence type="ECO:0000256" key="2">
    <source>
        <dbReference type="ARBA" id="ARBA00022801"/>
    </source>
</evidence>
<evidence type="ECO:0000259" key="3">
    <source>
        <dbReference type="PROSITE" id="PS50994"/>
    </source>
</evidence>
<organism evidence="4 5">
    <name type="scientific">Mucuna pruriens</name>
    <name type="common">Velvet bean</name>
    <name type="synonym">Dolichos pruriens</name>
    <dbReference type="NCBI Taxonomy" id="157652"/>
    <lineage>
        <taxon>Eukaryota</taxon>
        <taxon>Viridiplantae</taxon>
        <taxon>Streptophyta</taxon>
        <taxon>Embryophyta</taxon>
        <taxon>Tracheophyta</taxon>
        <taxon>Spermatophyta</taxon>
        <taxon>Magnoliopsida</taxon>
        <taxon>eudicotyledons</taxon>
        <taxon>Gunneridae</taxon>
        <taxon>Pentapetalae</taxon>
        <taxon>rosids</taxon>
        <taxon>fabids</taxon>
        <taxon>Fabales</taxon>
        <taxon>Fabaceae</taxon>
        <taxon>Papilionoideae</taxon>
        <taxon>50 kb inversion clade</taxon>
        <taxon>NPAAA clade</taxon>
        <taxon>indigoferoid/millettioid clade</taxon>
        <taxon>Phaseoleae</taxon>
        <taxon>Mucuna</taxon>
    </lineage>
</organism>
<feature type="domain" description="Integrase catalytic" evidence="3">
    <location>
        <begin position="195"/>
        <end position="269"/>
    </location>
</feature>
<proteinExistence type="predicted"/>
<accession>A0A371F6K0</accession>
<dbReference type="InterPro" id="IPR039537">
    <property type="entry name" value="Retrotran_Ty1/copia-like"/>
</dbReference>
<dbReference type="GO" id="GO:0015074">
    <property type="term" value="P:DNA integration"/>
    <property type="evidence" value="ECO:0007669"/>
    <property type="project" value="InterPro"/>
</dbReference>
<dbReference type="Pfam" id="PF07727">
    <property type="entry name" value="RVT_2"/>
    <property type="match status" value="1"/>
</dbReference>
<dbReference type="SUPFAM" id="SSF53098">
    <property type="entry name" value="Ribonuclease H-like"/>
    <property type="match status" value="1"/>
</dbReference>
<dbReference type="PANTHER" id="PTHR42648">
    <property type="entry name" value="TRANSPOSASE, PUTATIVE-RELATED"/>
    <property type="match status" value="1"/>
</dbReference>
<evidence type="ECO:0000313" key="5">
    <source>
        <dbReference type="Proteomes" id="UP000257109"/>
    </source>
</evidence>
<dbReference type="InterPro" id="IPR057670">
    <property type="entry name" value="SH3_retrovirus"/>
</dbReference>
<dbReference type="Proteomes" id="UP000257109">
    <property type="component" value="Unassembled WGS sequence"/>
</dbReference>
<gene>
    <name evidence="4" type="ORF">CR513_46544</name>
</gene>
<dbReference type="InterPro" id="IPR025724">
    <property type="entry name" value="GAG-pre-integrase_dom"/>
</dbReference>
<dbReference type="Pfam" id="PF25597">
    <property type="entry name" value="SH3_retrovirus"/>
    <property type="match status" value="1"/>
</dbReference>
<dbReference type="Pfam" id="PF13976">
    <property type="entry name" value="gag_pre-integrs"/>
    <property type="match status" value="1"/>
</dbReference>
<evidence type="ECO:0000256" key="1">
    <source>
        <dbReference type="ARBA" id="ARBA00022723"/>
    </source>
</evidence>
<dbReference type="GO" id="GO:0046872">
    <property type="term" value="F:metal ion binding"/>
    <property type="evidence" value="ECO:0007669"/>
    <property type="project" value="UniProtKB-KW"/>
</dbReference>
<dbReference type="InterPro" id="IPR043502">
    <property type="entry name" value="DNA/RNA_pol_sf"/>
</dbReference>